<dbReference type="PANTHER" id="PTHR21689">
    <property type="entry name" value="LIN-9"/>
    <property type="match status" value="1"/>
</dbReference>
<keyword evidence="2" id="KW-1185">Reference proteome</keyword>
<dbReference type="EMBL" id="BJWL01000024">
    <property type="protein sequence ID" value="GFZ14020.1"/>
    <property type="molecule type" value="Genomic_DNA"/>
</dbReference>
<accession>A0A7J0GT67</accession>
<sequence length="154" mass="16792">MSSSTKGGNTLRIEEAIDYVSNQLSMDDSCLMTMRSTPADPIHSSSASNDLLTFCCTLNSLHSSGPESKNVSDRNDARIPSELISHCVATLLVIQKCTERQFPPADVAQILDSAVDNLQPCCSQNLPVYSEIRKCMGIIRNQILALVPTQALYN</sequence>
<dbReference type="GO" id="GO:0006357">
    <property type="term" value="P:regulation of transcription by RNA polymerase II"/>
    <property type="evidence" value="ECO:0007669"/>
    <property type="project" value="TreeGrafter"/>
</dbReference>
<dbReference type="AlphaFoldDB" id="A0A7J0GT67"/>
<dbReference type="PANTHER" id="PTHR21689:SF2">
    <property type="entry name" value="PROTEIN LIN-9 HOMOLOG"/>
    <property type="match status" value="1"/>
</dbReference>
<dbReference type="GO" id="GO:0003677">
    <property type="term" value="F:DNA binding"/>
    <property type="evidence" value="ECO:0007669"/>
    <property type="project" value="TreeGrafter"/>
</dbReference>
<dbReference type="OrthoDB" id="1706367at2759"/>
<comment type="caution">
    <text evidence="1">The sequence shown here is derived from an EMBL/GenBank/DDBJ whole genome shotgun (WGS) entry which is preliminary data.</text>
</comment>
<protein>
    <submittedName>
        <fullName evidence="1">DNA binding protein</fullName>
    </submittedName>
</protein>
<reference evidence="1 2" key="1">
    <citation type="submission" date="2019-07" db="EMBL/GenBank/DDBJ databases">
        <title>De Novo Assembly of kiwifruit Actinidia rufa.</title>
        <authorList>
            <person name="Sugita-Konishi S."/>
            <person name="Sato K."/>
            <person name="Mori E."/>
            <person name="Abe Y."/>
            <person name="Kisaki G."/>
            <person name="Hamano K."/>
            <person name="Suezawa K."/>
            <person name="Otani M."/>
            <person name="Fukuda T."/>
            <person name="Manabe T."/>
            <person name="Gomi K."/>
            <person name="Tabuchi M."/>
            <person name="Akimitsu K."/>
            <person name="Kataoka I."/>
        </authorList>
    </citation>
    <scope>NUCLEOTIDE SEQUENCE [LARGE SCALE GENOMIC DNA]</scope>
    <source>
        <strain evidence="2">cv. Fuchu</strain>
    </source>
</reference>
<name>A0A7J0GT67_9ERIC</name>
<dbReference type="GO" id="GO:0006351">
    <property type="term" value="P:DNA-templated transcription"/>
    <property type="evidence" value="ECO:0007669"/>
    <property type="project" value="InterPro"/>
</dbReference>
<gene>
    <name evidence="1" type="ORF">Acr_24g0002100</name>
</gene>
<evidence type="ECO:0000313" key="2">
    <source>
        <dbReference type="Proteomes" id="UP000585474"/>
    </source>
</evidence>
<proteinExistence type="predicted"/>
<evidence type="ECO:0000313" key="1">
    <source>
        <dbReference type="EMBL" id="GFZ14020.1"/>
    </source>
</evidence>
<dbReference type="GO" id="GO:0017053">
    <property type="term" value="C:transcription repressor complex"/>
    <property type="evidence" value="ECO:0007669"/>
    <property type="project" value="InterPro"/>
</dbReference>
<organism evidence="1 2">
    <name type="scientific">Actinidia rufa</name>
    <dbReference type="NCBI Taxonomy" id="165716"/>
    <lineage>
        <taxon>Eukaryota</taxon>
        <taxon>Viridiplantae</taxon>
        <taxon>Streptophyta</taxon>
        <taxon>Embryophyta</taxon>
        <taxon>Tracheophyta</taxon>
        <taxon>Spermatophyta</taxon>
        <taxon>Magnoliopsida</taxon>
        <taxon>eudicotyledons</taxon>
        <taxon>Gunneridae</taxon>
        <taxon>Pentapetalae</taxon>
        <taxon>asterids</taxon>
        <taxon>Ericales</taxon>
        <taxon>Actinidiaceae</taxon>
        <taxon>Actinidia</taxon>
    </lineage>
</organism>
<dbReference type="InterPro" id="IPR010561">
    <property type="entry name" value="LIN-9/ALY1"/>
</dbReference>
<dbReference type="Proteomes" id="UP000585474">
    <property type="component" value="Unassembled WGS sequence"/>
</dbReference>
<dbReference type="GO" id="GO:0051726">
    <property type="term" value="P:regulation of cell cycle"/>
    <property type="evidence" value="ECO:0007669"/>
    <property type="project" value="TreeGrafter"/>
</dbReference>
<dbReference type="GO" id="GO:0005654">
    <property type="term" value="C:nucleoplasm"/>
    <property type="evidence" value="ECO:0007669"/>
    <property type="project" value="TreeGrafter"/>
</dbReference>